<dbReference type="RefSeq" id="WP_109773841.1">
    <property type="nucleotide sequence ID" value="NZ_QGDQ01000008.1"/>
</dbReference>
<dbReference type="PANTHER" id="PTHR42796">
    <property type="entry name" value="FUMARYLACETOACETATE HYDROLASE DOMAIN-CONTAINING PROTEIN 2A-RELATED"/>
    <property type="match status" value="1"/>
</dbReference>
<protein>
    <submittedName>
        <fullName evidence="4">Acylpyruvate hydrolase</fullName>
    </submittedName>
</protein>
<dbReference type="FunFam" id="3.90.850.10:FF:000002">
    <property type="entry name" value="2-hydroxyhepta-2,4-diene-1,7-dioate isomerase"/>
    <property type="match status" value="1"/>
</dbReference>
<keyword evidence="5" id="KW-1185">Reference proteome</keyword>
<dbReference type="AlphaFoldDB" id="A0A316ABC3"/>
<dbReference type="InterPro" id="IPR036663">
    <property type="entry name" value="Fumarylacetoacetase_C_sf"/>
</dbReference>
<reference evidence="4 5" key="1">
    <citation type="submission" date="2018-03" db="EMBL/GenBank/DDBJ databases">
        <title>Genomic Encyclopedia of Archaeal and Bacterial Type Strains, Phase II (KMG-II): from individual species to whole genera.</title>
        <authorList>
            <person name="Goeker M."/>
        </authorList>
    </citation>
    <scope>NUCLEOTIDE SEQUENCE [LARGE SCALE GENOMIC DNA]</scope>
    <source>
        <strain evidence="4 5">DSM 44889</strain>
    </source>
</reference>
<dbReference type="GO" id="GO:0046872">
    <property type="term" value="F:metal ion binding"/>
    <property type="evidence" value="ECO:0007669"/>
    <property type="project" value="UniProtKB-KW"/>
</dbReference>
<dbReference type="InterPro" id="IPR051121">
    <property type="entry name" value="FAH"/>
</dbReference>
<proteinExistence type="inferred from homology"/>
<dbReference type="EMBL" id="QGDQ01000008">
    <property type="protein sequence ID" value="PWJ54154.1"/>
    <property type="molecule type" value="Genomic_DNA"/>
</dbReference>
<organism evidence="4 5">
    <name type="scientific">Quadrisphaera granulorum</name>
    <dbReference type="NCBI Taxonomy" id="317664"/>
    <lineage>
        <taxon>Bacteria</taxon>
        <taxon>Bacillati</taxon>
        <taxon>Actinomycetota</taxon>
        <taxon>Actinomycetes</taxon>
        <taxon>Kineosporiales</taxon>
        <taxon>Kineosporiaceae</taxon>
        <taxon>Quadrisphaera</taxon>
    </lineage>
</organism>
<gene>
    <name evidence="4" type="ORF">BXY45_10861</name>
</gene>
<evidence type="ECO:0000256" key="2">
    <source>
        <dbReference type="ARBA" id="ARBA00022723"/>
    </source>
</evidence>
<dbReference type="InterPro" id="IPR011234">
    <property type="entry name" value="Fumarylacetoacetase-like_C"/>
</dbReference>
<evidence type="ECO:0000256" key="1">
    <source>
        <dbReference type="ARBA" id="ARBA00010211"/>
    </source>
</evidence>
<dbReference type="GO" id="GO:0019752">
    <property type="term" value="P:carboxylic acid metabolic process"/>
    <property type="evidence" value="ECO:0007669"/>
    <property type="project" value="UniProtKB-ARBA"/>
</dbReference>
<dbReference type="OrthoDB" id="9805307at2"/>
<evidence type="ECO:0000259" key="3">
    <source>
        <dbReference type="Pfam" id="PF01557"/>
    </source>
</evidence>
<comment type="similarity">
    <text evidence="1">Belongs to the FAH family.</text>
</comment>
<dbReference type="Pfam" id="PF01557">
    <property type="entry name" value="FAA_hydrolase"/>
    <property type="match status" value="1"/>
</dbReference>
<accession>A0A316ABC3</accession>
<comment type="caution">
    <text evidence="4">The sequence shown here is derived from an EMBL/GenBank/DDBJ whole genome shotgun (WGS) entry which is preliminary data.</text>
</comment>
<dbReference type="GO" id="GO:0016787">
    <property type="term" value="F:hydrolase activity"/>
    <property type="evidence" value="ECO:0007669"/>
    <property type="project" value="UniProtKB-KW"/>
</dbReference>
<dbReference type="PANTHER" id="PTHR42796:SF4">
    <property type="entry name" value="FUMARYLACETOACETATE HYDROLASE DOMAIN-CONTAINING PROTEIN 2A"/>
    <property type="match status" value="1"/>
</dbReference>
<keyword evidence="4" id="KW-0670">Pyruvate</keyword>
<dbReference type="Proteomes" id="UP000245469">
    <property type="component" value="Unassembled WGS sequence"/>
</dbReference>
<dbReference type="SUPFAM" id="SSF56529">
    <property type="entry name" value="FAH"/>
    <property type="match status" value="1"/>
</dbReference>
<sequence length="304" mass="32201">MKLLTLRRADGTTRVGRLDGPQDDDEARVVELDPAALDPTGGGGATDVGALLAVDGWQQLATRGGPADGPTHRYGDLDLAPLVPNPAKVVCVGLNYKAHILEMGRDLPDHPTLFAKWASTLTGPRDDVPLPPEDDALDWEGELVVVVGQRVRRASVAAAAEAIAGYAVANDVSMRTWQFRTKEWLQGKVWDSSTPVGPVLTTADSWQPGPTISTRVNGEEVQSAPTDDLLFGPIELVAYVSTMLELAPGDLILTGTPGGVGRARKPPRYLVDGDVVEVSVDGLGTLRNVVVAEPIAERLAGEVD</sequence>
<evidence type="ECO:0000313" key="4">
    <source>
        <dbReference type="EMBL" id="PWJ54154.1"/>
    </source>
</evidence>
<dbReference type="GO" id="GO:0016853">
    <property type="term" value="F:isomerase activity"/>
    <property type="evidence" value="ECO:0007669"/>
    <property type="project" value="UniProtKB-ARBA"/>
</dbReference>
<name>A0A316ABC3_9ACTN</name>
<keyword evidence="4" id="KW-0378">Hydrolase</keyword>
<feature type="domain" description="Fumarylacetoacetase-like C-terminal" evidence="3">
    <location>
        <begin position="88"/>
        <end position="291"/>
    </location>
</feature>
<dbReference type="Gene3D" id="3.90.850.10">
    <property type="entry name" value="Fumarylacetoacetase-like, C-terminal domain"/>
    <property type="match status" value="1"/>
</dbReference>
<keyword evidence="2" id="KW-0479">Metal-binding</keyword>
<evidence type="ECO:0000313" key="5">
    <source>
        <dbReference type="Proteomes" id="UP000245469"/>
    </source>
</evidence>